<feature type="compositionally biased region" description="Polar residues" evidence="13">
    <location>
        <begin position="196"/>
        <end position="206"/>
    </location>
</feature>
<dbReference type="AlphaFoldDB" id="A0A9N9TDF9"/>
<evidence type="ECO:0000256" key="5">
    <source>
        <dbReference type="ARBA" id="ARBA00022771"/>
    </source>
</evidence>
<feature type="compositionally biased region" description="Low complexity" evidence="13">
    <location>
        <begin position="303"/>
        <end position="322"/>
    </location>
</feature>
<feature type="region of interest" description="Disordered" evidence="13">
    <location>
        <begin position="589"/>
        <end position="608"/>
    </location>
</feature>
<evidence type="ECO:0000256" key="4">
    <source>
        <dbReference type="ARBA" id="ARBA00022737"/>
    </source>
</evidence>
<keyword evidence="10" id="KW-0804">Transcription</keyword>
<feature type="domain" description="CCHC FOG-type" evidence="15">
    <location>
        <begin position="612"/>
        <end position="645"/>
    </location>
</feature>
<keyword evidence="11" id="KW-0539">Nucleus</keyword>
<dbReference type="FunFam" id="3.30.160.60:FF:000100">
    <property type="entry name" value="Zinc finger 45-like"/>
    <property type="match status" value="1"/>
</dbReference>
<feature type="compositionally biased region" description="Basic and acidic residues" evidence="13">
    <location>
        <begin position="12"/>
        <end position="32"/>
    </location>
</feature>
<feature type="domain" description="C2H2-type" evidence="14">
    <location>
        <begin position="222"/>
        <end position="249"/>
    </location>
</feature>
<evidence type="ECO:0000256" key="12">
    <source>
        <dbReference type="PROSITE-ProRule" id="PRU00042"/>
    </source>
</evidence>
<evidence type="ECO:0000259" key="14">
    <source>
        <dbReference type="PROSITE" id="PS50157"/>
    </source>
</evidence>
<dbReference type="GO" id="GO:0005634">
    <property type="term" value="C:nucleus"/>
    <property type="evidence" value="ECO:0007669"/>
    <property type="project" value="UniProtKB-SubCell"/>
</dbReference>
<feature type="compositionally biased region" description="Polar residues" evidence="13">
    <location>
        <begin position="246"/>
        <end position="269"/>
    </location>
</feature>
<dbReference type="InterPro" id="IPR034731">
    <property type="entry name" value="Znf_CCHC_FOG"/>
</dbReference>
<dbReference type="OrthoDB" id="8742770at2759"/>
<feature type="domain" description="CCHC FOG-type" evidence="15">
    <location>
        <begin position="265"/>
        <end position="298"/>
    </location>
</feature>
<dbReference type="PROSITE" id="PS51810">
    <property type="entry name" value="ZF_CCHC_FOG"/>
    <property type="match status" value="5"/>
</dbReference>
<feature type="region of interest" description="Disordered" evidence="13">
    <location>
        <begin position="1"/>
        <end position="107"/>
    </location>
</feature>
<evidence type="ECO:0000256" key="9">
    <source>
        <dbReference type="ARBA" id="ARBA00023159"/>
    </source>
</evidence>
<keyword evidence="5 12" id="KW-0863">Zinc-finger</keyword>
<dbReference type="PANTHER" id="PTHR12958">
    <property type="entry name" value="FRIEND OF GATA2-RELATED"/>
    <property type="match status" value="1"/>
</dbReference>
<evidence type="ECO:0008006" key="18">
    <source>
        <dbReference type="Google" id="ProtNLM"/>
    </source>
</evidence>
<dbReference type="InterPro" id="IPR013087">
    <property type="entry name" value="Znf_C2H2_type"/>
</dbReference>
<protein>
    <recommendedName>
        <fullName evidence="18">Zinc finger protein ush</fullName>
    </recommendedName>
</protein>
<dbReference type="GO" id="GO:0030154">
    <property type="term" value="P:cell differentiation"/>
    <property type="evidence" value="ECO:0007669"/>
    <property type="project" value="UniProtKB-ARBA"/>
</dbReference>
<dbReference type="InterPro" id="IPR039746">
    <property type="entry name" value="FOG"/>
</dbReference>
<evidence type="ECO:0000256" key="1">
    <source>
        <dbReference type="ARBA" id="ARBA00004123"/>
    </source>
</evidence>
<keyword evidence="17" id="KW-1185">Reference proteome</keyword>
<evidence type="ECO:0000313" key="17">
    <source>
        <dbReference type="Proteomes" id="UP001153712"/>
    </source>
</evidence>
<keyword evidence="8" id="KW-0238">DNA-binding</keyword>
<dbReference type="EMBL" id="OU900094">
    <property type="protein sequence ID" value="CAG9853701.1"/>
    <property type="molecule type" value="Genomic_DNA"/>
</dbReference>
<feature type="domain" description="CCHC FOG-type" evidence="15">
    <location>
        <begin position="875"/>
        <end position="908"/>
    </location>
</feature>
<feature type="region of interest" description="Disordered" evidence="13">
    <location>
        <begin position="303"/>
        <end position="339"/>
    </location>
</feature>
<feature type="compositionally biased region" description="Low complexity" evidence="13">
    <location>
        <begin position="396"/>
        <end position="405"/>
    </location>
</feature>
<feature type="compositionally biased region" description="Polar residues" evidence="13">
    <location>
        <begin position="460"/>
        <end position="480"/>
    </location>
</feature>
<dbReference type="InterPro" id="IPR036236">
    <property type="entry name" value="Znf_C2H2_sf"/>
</dbReference>
<keyword evidence="6" id="KW-0862">Zinc</keyword>
<dbReference type="SUPFAM" id="SSF57667">
    <property type="entry name" value="beta-beta-alpha zinc fingers"/>
    <property type="match status" value="6"/>
</dbReference>
<evidence type="ECO:0000256" key="3">
    <source>
        <dbReference type="ARBA" id="ARBA00022723"/>
    </source>
</evidence>
<evidence type="ECO:0000313" key="16">
    <source>
        <dbReference type="EMBL" id="CAG9853701.1"/>
    </source>
</evidence>
<feature type="region of interest" description="Disordered" evidence="13">
    <location>
        <begin position="184"/>
        <end position="212"/>
    </location>
</feature>
<evidence type="ECO:0000256" key="10">
    <source>
        <dbReference type="ARBA" id="ARBA00023163"/>
    </source>
</evidence>
<evidence type="ECO:0000256" key="2">
    <source>
        <dbReference type="ARBA" id="ARBA00022491"/>
    </source>
</evidence>
<feature type="region of interest" description="Disordered" evidence="13">
    <location>
        <begin position="396"/>
        <end position="499"/>
    </location>
</feature>
<dbReference type="GO" id="GO:0000122">
    <property type="term" value="P:negative regulation of transcription by RNA polymerase II"/>
    <property type="evidence" value="ECO:0007669"/>
    <property type="project" value="TreeGrafter"/>
</dbReference>
<dbReference type="Pfam" id="PF12874">
    <property type="entry name" value="zf-met"/>
    <property type="match status" value="1"/>
</dbReference>
<dbReference type="GO" id="GO:0008270">
    <property type="term" value="F:zinc ion binding"/>
    <property type="evidence" value="ECO:0007669"/>
    <property type="project" value="UniProtKB-KW"/>
</dbReference>
<name>A0A9N9TDF9_PHYSR</name>
<proteinExistence type="predicted"/>
<evidence type="ECO:0000256" key="7">
    <source>
        <dbReference type="ARBA" id="ARBA00023015"/>
    </source>
</evidence>
<accession>A0A9N9TDF9</accession>
<dbReference type="PANTHER" id="PTHR12958:SF3">
    <property type="entry name" value="ZINC FINGER PROTEIN USH"/>
    <property type="match status" value="1"/>
</dbReference>
<keyword evidence="7" id="KW-0805">Transcription regulation</keyword>
<dbReference type="Gene3D" id="3.30.160.60">
    <property type="entry name" value="Classic Zinc Finger"/>
    <property type="match status" value="2"/>
</dbReference>
<evidence type="ECO:0000256" key="13">
    <source>
        <dbReference type="SAM" id="MobiDB-lite"/>
    </source>
</evidence>
<dbReference type="GO" id="GO:0003677">
    <property type="term" value="F:DNA binding"/>
    <property type="evidence" value="ECO:0007669"/>
    <property type="project" value="UniProtKB-KW"/>
</dbReference>
<gene>
    <name evidence="16" type="ORF">PHYEVI_LOCUS173</name>
</gene>
<dbReference type="GO" id="GO:0009653">
    <property type="term" value="P:anatomical structure morphogenesis"/>
    <property type="evidence" value="ECO:0007669"/>
    <property type="project" value="UniProtKB-ARBA"/>
</dbReference>
<dbReference type="GO" id="GO:0045944">
    <property type="term" value="P:positive regulation of transcription by RNA polymerase II"/>
    <property type="evidence" value="ECO:0007669"/>
    <property type="project" value="TreeGrafter"/>
</dbReference>
<keyword evidence="9" id="KW-0010">Activator</keyword>
<feature type="compositionally biased region" description="Basic and acidic residues" evidence="13">
    <location>
        <begin position="406"/>
        <end position="415"/>
    </location>
</feature>
<feature type="domain" description="C2H2-type" evidence="14">
    <location>
        <begin position="703"/>
        <end position="730"/>
    </location>
</feature>
<sequence length="934" mass="102012">MSRRKQSNPKPLKSDSHDKPPLEEHNTEKGEVEDWNSDPAETVASANSPSRSPPPKNATPEAVEETTQSSQKNEPEEKTPRIRLKANLATDPALQSQTIPKIEPDATPFPPNYLSTLPPALQSTLVSRGFFLPNILPAGDPHQTEPVESRQPSVPIFQCPPCGIRFSSLSTLEAHQTYYCSHRANKTSNDDDSKSVTDPNGSQSDADLSEPSLKNFRSGKQYTCTHCSYSADKKVSLNRHMRMHTVSPSPSPLNIVTTPNGESSTGSNSDRYCAECDIRFSSQKTYRAHKLHYCNSRHLVKLPSAPTPKASSSTSGSSPTSPVDNRPCRTPPSPTTQTAAQQPFLALPTNPIIIVPYSLFRNASVLPALNAASGLPAPDAPCFLLPNGTLQPMSSALANQLSQQSESHKNEKTKEPPSSSAPLDLSVKKYSEGNAVVESGDDHDTNTPNHSVSPEKCKSVHSSQNSPPTTPVSNCESSPSPKIKEETSRSSSPKKLRSVLKCTQNTDNKRISPEVNIQQFDHPLFLRQSLPLLAPEVQLRLEPPLPAVMPQVLVKQGVSKCKDCNIVFCKLENYVIHKKHYCSARTQDENQSKFSGSPPASPSSAETASPAAGQYQQLICLACGIKFTSLDNLNAHQAYYCLKRGETADVRKCAKCKGVAEPGHQCVPHASLSGWKCPCCDVISPTASAAQRHMESHTGVKAYRCTICGYKGNTLRGMRTHIRMHFDKRSSDLQEEKYISYILEDESTNTIEVNVTSADSSEEKTSSPVTDSSSDALHYCLHCSYSSNYKANVLRHMKLVHDVSMSEEVAANGMSEKTKSMPALEEDEEILVKREAIEPEVIIAQGEEPILKEETDAAPKAPKCKSPDDEVLQEAAKPGSKYCKSCDIYFNYYSTFVAHKKFYCSSHAGEIANAASNNNINNNSATRTAEASVL</sequence>
<dbReference type="InterPro" id="IPR059121">
    <property type="entry name" value="CCHC_ZFPM2-like"/>
</dbReference>
<evidence type="ECO:0000256" key="8">
    <source>
        <dbReference type="ARBA" id="ARBA00023125"/>
    </source>
</evidence>
<evidence type="ECO:0000256" key="6">
    <source>
        <dbReference type="ARBA" id="ARBA00022833"/>
    </source>
</evidence>
<keyword evidence="2" id="KW-0678">Repressor</keyword>
<dbReference type="PROSITE" id="PS50157">
    <property type="entry name" value="ZINC_FINGER_C2H2_2"/>
    <property type="match status" value="3"/>
</dbReference>
<feature type="region of interest" description="Disordered" evidence="13">
    <location>
        <begin position="244"/>
        <end position="269"/>
    </location>
</feature>
<evidence type="ECO:0000256" key="11">
    <source>
        <dbReference type="ARBA" id="ARBA00023242"/>
    </source>
</evidence>
<feature type="domain" description="CCHC FOG-type" evidence="15">
    <location>
        <begin position="553"/>
        <end position="586"/>
    </location>
</feature>
<feature type="domain" description="C2H2-type" evidence="14">
    <location>
        <begin position="157"/>
        <end position="187"/>
    </location>
</feature>
<organism evidence="16 17">
    <name type="scientific">Phyllotreta striolata</name>
    <name type="common">Striped flea beetle</name>
    <name type="synonym">Crioceris striolata</name>
    <dbReference type="NCBI Taxonomy" id="444603"/>
    <lineage>
        <taxon>Eukaryota</taxon>
        <taxon>Metazoa</taxon>
        <taxon>Ecdysozoa</taxon>
        <taxon>Arthropoda</taxon>
        <taxon>Hexapoda</taxon>
        <taxon>Insecta</taxon>
        <taxon>Pterygota</taxon>
        <taxon>Neoptera</taxon>
        <taxon>Endopterygota</taxon>
        <taxon>Coleoptera</taxon>
        <taxon>Polyphaga</taxon>
        <taxon>Cucujiformia</taxon>
        <taxon>Chrysomeloidea</taxon>
        <taxon>Chrysomelidae</taxon>
        <taxon>Galerucinae</taxon>
        <taxon>Alticini</taxon>
        <taxon>Phyllotreta</taxon>
    </lineage>
</organism>
<dbReference type="Proteomes" id="UP001153712">
    <property type="component" value="Chromosome 1"/>
</dbReference>
<comment type="subcellular location">
    <subcellularLocation>
        <location evidence="1">Nucleus</location>
    </subcellularLocation>
</comment>
<reference evidence="16" key="1">
    <citation type="submission" date="2022-01" db="EMBL/GenBank/DDBJ databases">
        <authorList>
            <person name="King R."/>
        </authorList>
    </citation>
    <scope>NUCLEOTIDE SEQUENCE</scope>
</reference>
<dbReference type="GO" id="GO:0007507">
    <property type="term" value="P:heart development"/>
    <property type="evidence" value="ECO:0007669"/>
    <property type="project" value="TreeGrafter"/>
</dbReference>
<dbReference type="Pfam" id="PF25445">
    <property type="entry name" value="CCHC_ZFPM2"/>
    <property type="match status" value="1"/>
</dbReference>
<feature type="domain" description="CCHC FOG-type" evidence="15">
    <location>
        <begin position="151"/>
        <end position="184"/>
    </location>
</feature>
<keyword evidence="3" id="KW-0479">Metal-binding</keyword>
<dbReference type="GO" id="GO:0061629">
    <property type="term" value="F:RNA polymerase II-specific DNA-binding transcription factor binding"/>
    <property type="evidence" value="ECO:0007669"/>
    <property type="project" value="InterPro"/>
</dbReference>
<dbReference type="SMART" id="SM00355">
    <property type="entry name" value="ZnF_C2H2"/>
    <property type="match status" value="8"/>
</dbReference>
<evidence type="ECO:0000259" key="15">
    <source>
        <dbReference type="PROSITE" id="PS51810"/>
    </source>
</evidence>
<keyword evidence="4" id="KW-0677">Repeat</keyword>